<reference evidence="1" key="2">
    <citation type="submission" date="2011-04" db="EMBL/GenBank/DDBJ databases">
        <authorList>
            <person name="Genoscope - CEA"/>
        </authorList>
    </citation>
    <scope>NUCLEOTIDE SEQUENCE</scope>
    <source>
        <strain evidence="1">R24</strain>
    </source>
</reference>
<protein>
    <submittedName>
        <fullName evidence="1">Uncharacterized protein</fullName>
    </submittedName>
</protein>
<gene>
    <name evidence="1" type="ORF">RALSY_mp30291</name>
</gene>
<proteinExistence type="predicted"/>
<dbReference type="AlphaFoldDB" id="G3ABS2"/>
<name>G3ABS2_9RALS</name>
<sequence length="39" mass="4590">MYCAPPRNKPNLVTYDSFARRYALLCGRILYLLEIRVSL</sequence>
<organism evidence="1">
    <name type="scientific">Ralstonia syzygii R24</name>
    <dbReference type="NCBI Taxonomy" id="907261"/>
    <lineage>
        <taxon>Bacteria</taxon>
        <taxon>Pseudomonadati</taxon>
        <taxon>Pseudomonadota</taxon>
        <taxon>Betaproteobacteria</taxon>
        <taxon>Burkholderiales</taxon>
        <taxon>Burkholderiaceae</taxon>
        <taxon>Ralstonia</taxon>
        <taxon>Ralstonia solanacearum species complex</taxon>
    </lineage>
</organism>
<accession>G3ABS2</accession>
<evidence type="ECO:0000313" key="1">
    <source>
        <dbReference type="EMBL" id="CCA86977.1"/>
    </source>
</evidence>
<reference evidence="1" key="1">
    <citation type="journal article" date="2011" name="PLoS ONE">
        <title>Ralstonia syzygii, the Blood Disease Bacterium and some Asian R. solanacearum strains form a single genomic species despite divergent lifestyles.</title>
        <authorList>
            <person name="Remenant B."/>
            <person name="de Cambiaire J.C."/>
            <person name="Cellier G."/>
            <person name="Jacobs J.M."/>
            <person name="Mangenot S."/>
            <person name="Barbe V."/>
            <person name="Lajus A."/>
            <person name="Vallenet D."/>
            <person name="Medigue C."/>
            <person name="Fegan M."/>
            <person name="Allen C."/>
            <person name="Prior P."/>
        </authorList>
    </citation>
    <scope>NUCLEOTIDE SEQUENCE</scope>
    <source>
        <strain evidence="1">R24</strain>
    </source>
</reference>
<dbReference type="EMBL" id="FR854092">
    <property type="protein sequence ID" value="CCA86977.1"/>
    <property type="molecule type" value="Genomic_DNA"/>
</dbReference>